<dbReference type="PANTHER" id="PTHR43775:SF37">
    <property type="entry name" value="SI:DKEY-61P9.11"/>
    <property type="match status" value="1"/>
</dbReference>
<dbReference type="InterPro" id="IPR013968">
    <property type="entry name" value="PKS_KR"/>
</dbReference>
<dbReference type="PROSITE" id="PS00606">
    <property type="entry name" value="KS3_1"/>
    <property type="match status" value="1"/>
</dbReference>
<accession>A0ABX8M124</accession>
<dbReference type="PROSITE" id="PS52004">
    <property type="entry name" value="KS3_2"/>
    <property type="match status" value="1"/>
</dbReference>
<keyword evidence="3" id="KW-0596">Phosphopantetheine</keyword>
<dbReference type="InterPro" id="IPR049551">
    <property type="entry name" value="PKS_DH_C"/>
</dbReference>
<dbReference type="InterPro" id="IPR018201">
    <property type="entry name" value="Ketoacyl_synth_AS"/>
</dbReference>
<dbReference type="SUPFAM" id="SSF52151">
    <property type="entry name" value="FabD/lysophospholipase-like"/>
    <property type="match status" value="1"/>
</dbReference>
<dbReference type="InterPro" id="IPR016035">
    <property type="entry name" value="Acyl_Trfase/lysoPLipase"/>
</dbReference>
<evidence type="ECO:0000256" key="1">
    <source>
        <dbReference type="ARBA" id="ARBA00005194"/>
    </source>
</evidence>
<dbReference type="SUPFAM" id="SSF53901">
    <property type="entry name" value="Thiolase-like"/>
    <property type="match status" value="1"/>
</dbReference>
<evidence type="ECO:0000256" key="2">
    <source>
        <dbReference type="ARBA" id="ARBA00006484"/>
    </source>
</evidence>
<dbReference type="Pfam" id="PF02801">
    <property type="entry name" value="Ketoacyl-synt_C"/>
    <property type="match status" value="1"/>
</dbReference>
<name>A0ABX8M124_9GAMM</name>
<dbReference type="Pfam" id="PF08659">
    <property type="entry name" value="KR"/>
    <property type="match status" value="1"/>
</dbReference>
<reference evidence="10 11" key="1">
    <citation type="submission" date="2017-03" db="EMBL/GenBank/DDBJ databases">
        <title>Genome comparison of Photorhabdus luminescens strain 0813-124 phase variants.</title>
        <authorList>
            <person name="Chien C.-C."/>
            <person name="Chen W.-J."/>
            <person name="Shih M.-C."/>
            <person name="Hsieh F.-C."/>
        </authorList>
    </citation>
    <scope>NUCLEOTIDE SEQUENCE [LARGE SCALE GENOMIC DNA]</scope>
    <source>
        <strain evidence="10 11">0813-124 phase II</strain>
    </source>
</reference>
<dbReference type="SMART" id="SM00827">
    <property type="entry name" value="PKS_AT"/>
    <property type="match status" value="1"/>
</dbReference>
<dbReference type="SMART" id="SM00826">
    <property type="entry name" value="PKS_DH"/>
    <property type="match status" value="1"/>
</dbReference>
<dbReference type="Pfam" id="PF00109">
    <property type="entry name" value="ketoacyl-synt"/>
    <property type="match status" value="1"/>
</dbReference>
<dbReference type="InterPro" id="IPR036736">
    <property type="entry name" value="ACP-like_sf"/>
</dbReference>
<evidence type="ECO:0000256" key="3">
    <source>
        <dbReference type="ARBA" id="ARBA00022450"/>
    </source>
</evidence>
<comment type="pathway">
    <text evidence="1">Lipid metabolism; fatty acid biosynthesis.</text>
</comment>
<gene>
    <name evidence="10" type="ORF">B0X70_18000</name>
</gene>
<dbReference type="InterPro" id="IPR049552">
    <property type="entry name" value="PKS_DH_N"/>
</dbReference>
<evidence type="ECO:0000313" key="11">
    <source>
        <dbReference type="Proteomes" id="UP000693715"/>
    </source>
</evidence>
<feature type="region of interest" description="N-terminal hotdog fold" evidence="6">
    <location>
        <begin position="873"/>
        <end position="999"/>
    </location>
</feature>
<keyword evidence="11" id="KW-1185">Reference proteome</keyword>
<dbReference type="Pfam" id="PF14765">
    <property type="entry name" value="PS-DH"/>
    <property type="match status" value="1"/>
</dbReference>
<dbReference type="Pfam" id="PF00550">
    <property type="entry name" value="PP-binding"/>
    <property type="match status" value="1"/>
</dbReference>
<dbReference type="InterPro" id="IPR020807">
    <property type="entry name" value="PKS_DH"/>
</dbReference>
<dbReference type="InterPro" id="IPR009081">
    <property type="entry name" value="PP-bd_ACP"/>
</dbReference>
<evidence type="ECO:0000256" key="4">
    <source>
        <dbReference type="ARBA" id="ARBA00022553"/>
    </source>
</evidence>
<dbReference type="PROSITE" id="PS50075">
    <property type="entry name" value="CARRIER"/>
    <property type="match status" value="1"/>
</dbReference>
<comment type="similarity">
    <text evidence="2">Belongs to the short-chain dehydrogenases/reductases (SDR) family.</text>
</comment>
<dbReference type="SMART" id="SM00822">
    <property type="entry name" value="PKS_KR"/>
    <property type="match status" value="1"/>
</dbReference>
<feature type="active site" description="Proton donor; for dehydratase activity" evidence="6">
    <location>
        <position position="1094"/>
    </location>
</feature>
<dbReference type="Proteomes" id="UP000693715">
    <property type="component" value="Chromosome"/>
</dbReference>
<dbReference type="Gene3D" id="3.10.129.110">
    <property type="entry name" value="Polyketide synthase dehydratase"/>
    <property type="match status" value="1"/>
</dbReference>
<dbReference type="CDD" id="cd00833">
    <property type="entry name" value="PKS"/>
    <property type="match status" value="1"/>
</dbReference>
<feature type="domain" description="PKS/mFAS DH" evidence="9">
    <location>
        <begin position="873"/>
        <end position="1181"/>
    </location>
</feature>
<evidence type="ECO:0000259" key="8">
    <source>
        <dbReference type="PROSITE" id="PS52004"/>
    </source>
</evidence>
<dbReference type="InterPro" id="IPR049900">
    <property type="entry name" value="PKS_mFAS_DH"/>
</dbReference>
<dbReference type="Gene3D" id="1.10.1200.10">
    <property type="entry name" value="ACP-like"/>
    <property type="match status" value="1"/>
</dbReference>
<protein>
    <recommendedName>
        <fullName evidence="12">Carrier domain-containing protein</fullName>
    </recommendedName>
</protein>
<dbReference type="InterPro" id="IPR032821">
    <property type="entry name" value="PKS_assoc"/>
</dbReference>
<dbReference type="InterPro" id="IPR057326">
    <property type="entry name" value="KR_dom"/>
</dbReference>
<keyword evidence="5" id="KW-0808">Transferase</keyword>
<dbReference type="InterPro" id="IPR014030">
    <property type="entry name" value="Ketoacyl_synth_N"/>
</dbReference>
<dbReference type="InterPro" id="IPR050091">
    <property type="entry name" value="PKS_NRPS_Biosynth_Enz"/>
</dbReference>
<dbReference type="PROSITE" id="PS52019">
    <property type="entry name" value="PKS_MFAS_DH"/>
    <property type="match status" value="1"/>
</dbReference>
<dbReference type="Gene3D" id="3.40.50.720">
    <property type="entry name" value="NAD(P)-binding Rossmann-like Domain"/>
    <property type="match status" value="1"/>
</dbReference>
<evidence type="ECO:0000256" key="6">
    <source>
        <dbReference type="PROSITE-ProRule" id="PRU01363"/>
    </source>
</evidence>
<dbReference type="InterPro" id="IPR014031">
    <property type="entry name" value="Ketoacyl_synth_C"/>
</dbReference>
<dbReference type="InterPro" id="IPR001227">
    <property type="entry name" value="Ac_transferase_dom_sf"/>
</dbReference>
<keyword evidence="4" id="KW-0597">Phosphoprotein</keyword>
<dbReference type="SUPFAM" id="SSF47336">
    <property type="entry name" value="ACP-like"/>
    <property type="match status" value="1"/>
</dbReference>
<proteinExistence type="inferred from homology"/>
<feature type="region of interest" description="C-terminal hotdog fold" evidence="6">
    <location>
        <begin position="1035"/>
        <end position="1181"/>
    </location>
</feature>
<dbReference type="InterPro" id="IPR042104">
    <property type="entry name" value="PKS_dehydratase_sf"/>
</dbReference>
<dbReference type="Gene3D" id="3.40.366.10">
    <property type="entry name" value="Malonyl-Coenzyme A Acyl Carrier Protein, domain 2"/>
    <property type="match status" value="1"/>
</dbReference>
<dbReference type="PANTHER" id="PTHR43775">
    <property type="entry name" value="FATTY ACID SYNTHASE"/>
    <property type="match status" value="1"/>
</dbReference>
<sequence length="1743" mass="192314">MDINMMRCDNMPIAIIGMGCRFPGGVNSPEEFWQLLCGSSDAITPVPPERWSTQVYYSRDRNLPGRMVAREGGFITDIAGFDAAAFSISSAEAPFIDPQHRLMLQVTWEALERARIPPKSLAGQAVGVYIGAFTHDYLHLQFTDLRQMTGYTSTGTMGTMLSNRISHAFDFQGPSLTIDSACSSSLLAIHLACDSLRRGESQLALAGGSQLMLIPDFSIVESRTGFLSLTNRCHSFSANADGYVRSEGVGAVLLKPLSAALQDGDPILAVIHGSAANQDGRTATMTQPSGAAQQRVIRAACAQAGISPEEIDYIEAHGTGTAVGDPIEAEALGLVCRPEPTDRPLLIGACKSVIGHTEAAAGIAGLIKAVLCLQRRQVPGNLHADPPNPYIRFAELGLQVPRQLTSLPKGRVVAGVNSFGFGGTNVHVVLSNYVSPCVQLRETEGLAFMLPLSAQSEFSLTQQAQRIADLLQQQPEIALDDLCYSLAMTRHRFPLRKAIIFSDRKQLQQQLTHLSLSPKHNNRKVDHLAWVFPGVGGEGWQEVATWFQLFPAFAEQFRRCEAIWAEFSAPSLRAALLVTDDLMAPPVQFAVQISMVAQLQQWGFRPAALLGHSTGEMAACYLAGIYDLTQALTLLYHRYYRYRDLQSALDQKGGLLMVAATVEQIQPYLSAHDVDPAVVIAGRNSANSCLLSGPVSGLTAISHRLKHHRIASSHINYGIAAHSPLLEPLRAGLIADAATIPASKPLLPVFSSVTGKKINDKLGPEHWADNMIEPFRFDDAMENMLKAGFHHFLEISPTSLLSGGLKDWSKPYRGQVFACRTGQNWSQLLGQLFEAGIEPDWRTMTPMAHLIDLPTYPWHQQSYWHEPKISRRHRLRKSSGVLLGEAQPGSESWQAELVVEQAPWLLDHVVMGNAMFPAAGYIEVMLTAARICFPGVGLALNNIVLQSALLLEPGMEFRLKTRLDRQRMEVQVYTANNLDEDTQYQFAASAQVNIVVPGATACVIPSSVVNERYLGTQNQEAQETLCQGELYQKELYQKELYQKELYQAFQHLHFSYSGVFRTLCQAIIGEKETICEIELPPTPEGMNFHPAALDGIFQSLLAIQSVGVNAPIPASDFRIPVTIRHLRINGKLSGRVRACARMTEQTQQQWLGDIDVCTDRGILICQIKGFCVQLVSNRKSDLLPVPHNLVIGQPLWREVPSCPLLAPLAPCLARWAIFGDETVLAEELASELQRRGGYAYLRSGLPDSEQKVQELVDTLPSEVERILILWPLHNPRKTYHALIYLCAALAERAVKPRLWVITRYAHQVTEQDLPDPFAAALWGMMRVIGQQEATSLWGGLLDIDSTTAPAQWWNALLTDDGEDQLALRRDQRYALRLVPLPEMPPLLPLAHFRPDGSYLLTGAFGGMGRQLISWMVKHGARHLLLIGRCHTLETDDQMLLEMLRQQGIEAEYLPVDLGDVKMTNNCLAQYRQRASQPLRGVIHCAAHVEAQGYRELSTQAFDRVFAAKALSAWTLHQALADAPLEHFVMFSSISSLLSLPGMASYAAANAMLDSLAYLRRQQGLPALSLNWGPWKAGIALRDSRMLPVSEDNGLPLFSLEEGLATLERLFARIEPQLVPFLADWSVLLSGPMRHLALFRDIQQESVAQALPADRGLEANNLDDVVSLLQAFCGEIVGTKAEVFHPDQPLTDNGIDSLNGVMLVQKINKQLRVDIPLELLLNNKPLSELASLITYRLQVKLIAK</sequence>
<dbReference type="InterPro" id="IPR036291">
    <property type="entry name" value="NAD(P)-bd_dom_sf"/>
</dbReference>
<dbReference type="Gene3D" id="3.30.70.3290">
    <property type="match status" value="1"/>
</dbReference>
<dbReference type="EMBL" id="CP020335">
    <property type="protein sequence ID" value="QXF34847.1"/>
    <property type="molecule type" value="Genomic_DNA"/>
</dbReference>
<dbReference type="InterPro" id="IPR016036">
    <property type="entry name" value="Malonyl_transacylase_ACP-bd"/>
</dbReference>
<dbReference type="Gene3D" id="3.40.47.10">
    <property type="match status" value="1"/>
</dbReference>
<feature type="active site" description="Proton acceptor; for dehydratase activity" evidence="6">
    <location>
        <position position="908"/>
    </location>
</feature>
<evidence type="ECO:0000259" key="7">
    <source>
        <dbReference type="PROSITE" id="PS50075"/>
    </source>
</evidence>
<feature type="domain" description="Carrier" evidence="7">
    <location>
        <begin position="1659"/>
        <end position="1736"/>
    </location>
</feature>
<evidence type="ECO:0000256" key="5">
    <source>
        <dbReference type="ARBA" id="ARBA00022679"/>
    </source>
</evidence>
<dbReference type="PROSITE" id="PS51257">
    <property type="entry name" value="PROKAR_LIPOPROTEIN"/>
    <property type="match status" value="1"/>
</dbReference>
<dbReference type="SUPFAM" id="SSF55048">
    <property type="entry name" value="Probable ACP-binding domain of malonyl-CoA ACP transacylase"/>
    <property type="match status" value="1"/>
</dbReference>
<dbReference type="CDD" id="cd05274">
    <property type="entry name" value="KR_FAS_SDR_x"/>
    <property type="match status" value="1"/>
</dbReference>
<feature type="domain" description="Ketosynthase family 3 (KS3)" evidence="8">
    <location>
        <begin position="10"/>
        <end position="432"/>
    </location>
</feature>
<dbReference type="SUPFAM" id="SSF51735">
    <property type="entry name" value="NAD(P)-binding Rossmann-fold domains"/>
    <property type="match status" value="2"/>
</dbReference>
<dbReference type="Pfam" id="PF16197">
    <property type="entry name" value="KAsynt_C_assoc"/>
    <property type="match status" value="1"/>
</dbReference>
<dbReference type="InterPro" id="IPR014043">
    <property type="entry name" value="Acyl_transferase_dom"/>
</dbReference>
<evidence type="ECO:0000313" key="10">
    <source>
        <dbReference type="EMBL" id="QXF34847.1"/>
    </source>
</evidence>
<evidence type="ECO:0008006" key="12">
    <source>
        <dbReference type="Google" id="ProtNLM"/>
    </source>
</evidence>
<dbReference type="SMART" id="SM00825">
    <property type="entry name" value="PKS_KS"/>
    <property type="match status" value="1"/>
</dbReference>
<organism evidence="10 11">
    <name type="scientific">Photorhabdus akhurstii</name>
    <dbReference type="NCBI Taxonomy" id="171438"/>
    <lineage>
        <taxon>Bacteria</taxon>
        <taxon>Pseudomonadati</taxon>
        <taxon>Pseudomonadota</taxon>
        <taxon>Gammaproteobacteria</taxon>
        <taxon>Enterobacterales</taxon>
        <taxon>Morganellaceae</taxon>
        <taxon>Photorhabdus</taxon>
    </lineage>
</organism>
<dbReference type="Pfam" id="PF00698">
    <property type="entry name" value="Acyl_transf_1"/>
    <property type="match status" value="1"/>
</dbReference>
<dbReference type="InterPro" id="IPR016039">
    <property type="entry name" value="Thiolase-like"/>
</dbReference>
<dbReference type="Pfam" id="PF21089">
    <property type="entry name" value="PKS_DH_N"/>
    <property type="match status" value="1"/>
</dbReference>
<dbReference type="InterPro" id="IPR020841">
    <property type="entry name" value="PKS_Beta-ketoAc_synthase_dom"/>
</dbReference>
<evidence type="ECO:0000259" key="9">
    <source>
        <dbReference type="PROSITE" id="PS52019"/>
    </source>
</evidence>